<keyword evidence="2 4" id="KW-0560">Oxidoreductase</keyword>
<dbReference type="CDD" id="cd12173">
    <property type="entry name" value="PGDH_4"/>
    <property type="match status" value="1"/>
</dbReference>
<comment type="caution">
    <text evidence="7">The sequence shown here is derived from an EMBL/GenBank/DDBJ whole genome shotgun (WGS) entry which is preliminary data.</text>
</comment>
<dbReference type="InterPro" id="IPR006140">
    <property type="entry name" value="D-isomer_DH_NAD-bd"/>
</dbReference>
<dbReference type="InterPro" id="IPR029753">
    <property type="entry name" value="D-isomer_DH_CS"/>
</dbReference>
<keyword evidence="8" id="KW-1185">Reference proteome</keyword>
<proteinExistence type="inferred from homology"/>
<dbReference type="PROSITE" id="PS00670">
    <property type="entry name" value="D_2_HYDROXYACID_DH_2"/>
    <property type="match status" value="1"/>
</dbReference>
<gene>
    <name evidence="7" type="ORF">MOMUL_20000</name>
</gene>
<evidence type="ECO:0000259" key="5">
    <source>
        <dbReference type="Pfam" id="PF00389"/>
    </source>
</evidence>
<dbReference type="InterPro" id="IPR050857">
    <property type="entry name" value="D-2-hydroxyacid_DH"/>
</dbReference>
<dbReference type="InterPro" id="IPR036291">
    <property type="entry name" value="NAD(P)-bd_dom_sf"/>
</dbReference>
<dbReference type="Pfam" id="PF00389">
    <property type="entry name" value="2-Hacid_dh"/>
    <property type="match status" value="1"/>
</dbReference>
<keyword evidence="7" id="KW-0670">Pyruvate</keyword>
<dbReference type="GO" id="GO:0051287">
    <property type="term" value="F:NAD binding"/>
    <property type="evidence" value="ECO:0007669"/>
    <property type="project" value="InterPro"/>
</dbReference>
<accession>A0A151AW29</accession>
<dbReference type="RefSeq" id="WP_062284533.1">
    <property type="nucleotide sequence ID" value="NZ_LTBC01000007.1"/>
</dbReference>
<evidence type="ECO:0000256" key="3">
    <source>
        <dbReference type="ARBA" id="ARBA00023027"/>
    </source>
</evidence>
<dbReference type="FunFam" id="3.40.50.720:FF:000203">
    <property type="entry name" value="D-3-phosphoglycerate dehydrogenase (SerA)"/>
    <property type="match status" value="1"/>
</dbReference>
<dbReference type="SUPFAM" id="SSF52283">
    <property type="entry name" value="Formate/glycerate dehydrogenase catalytic domain-like"/>
    <property type="match status" value="1"/>
</dbReference>
<reference evidence="7 8" key="1">
    <citation type="submission" date="2016-02" db="EMBL/GenBank/DDBJ databases">
        <title>Genome sequence of Moorella mulderi DSM 14980.</title>
        <authorList>
            <person name="Poehlein A."/>
            <person name="Daniel R."/>
        </authorList>
    </citation>
    <scope>NUCLEOTIDE SEQUENCE [LARGE SCALE GENOMIC DNA]</scope>
    <source>
        <strain evidence="7 8">DSM 14980</strain>
    </source>
</reference>
<sequence>MKKKVLIVQPIHESGLKVFDDRFEVRVAPDPSVETVKREIKGVEGVIVRTAPFTREIIAAADSLKVIARHGVGVDNIDLRAATERGILVLNTPDANAVSVAEHTLTAIGALAKMVLPMDRATRRGDWEARNEYKAVDLDGKVLGLIGLGRIGSMVARKAAAAFNMQVIAFDPYVRPEVAAKNGAVLYEDLDRIFREADVISIHTPLTAETRGLVNGARLALMKSSAFLVNFSRGGVVDEEALYRVLKDGAIAGAALDVFEEEPPSRNHPLFELDNVLLSPHSAALTQECVVRMATGAARGVVEVLTGREPQFVVNTEVLKQQQ</sequence>
<feature type="domain" description="D-isomer specific 2-hydroxyacid dehydrogenase NAD-binding" evidence="6">
    <location>
        <begin position="108"/>
        <end position="283"/>
    </location>
</feature>
<dbReference type="SUPFAM" id="SSF51735">
    <property type="entry name" value="NAD(P)-binding Rossmann-fold domains"/>
    <property type="match status" value="1"/>
</dbReference>
<name>A0A151AW29_9FIRM</name>
<feature type="domain" description="D-isomer specific 2-hydroxyacid dehydrogenase catalytic" evidence="5">
    <location>
        <begin position="5"/>
        <end position="315"/>
    </location>
</feature>
<evidence type="ECO:0000256" key="1">
    <source>
        <dbReference type="ARBA" id="ARBA00005854"/>
    </source>
</evidence>
<dbReference type="Gene3D" id="3.40.50.720">
    <property type="entry name" value="NAD(P)-binding Rossmann-like Domain"/>
    <property type="match status" value="2"/>
</dbReference>
<dbReference type="Pfam" id="PF02826">
    <property type="entry name" value="2-Hacid_dh_C"/>
    <property type="match status" value="1"/>
</dbReference>
<dbReference type="EC" id="1.1.1.81" evidence="7"/>
<protein>
    <submittedName>
        <fullName evidence="7">Hydroxypyruvate reductase</fullName>
        <ecNumber evidence="7">1.1.1.81</ecNumber>
    </submittedName>
</protein>
<evidence type="ECO:0000313" key="8">
    <source>
        <dbReference type="Proteomes" id="UP000075670"/>
    </source>
</evidence>
<evidence type="ECO:0000313" key="7">
    <source>
        <dbReference type="EMBL" id="KYH31856.1"/>
    </source>
</evidence>
<evidence type="ECO:0000256" key="4">
    <source>
        <dbReference type="RuleBase" id="RU003719"/>
    </source>
</evidence>
<dbReference type="OrthoDB" id="9805416at2"/>
<evidence type="ECO:0000259" key="6">
    <source>
        <dbReference type="Pfam" id="PF02826"/>
    </source>
</evidence>
<comment type="similarity">
    <text evidence="1 4">Belongs to the D-isomer specific 2-hydroxyacid dehydrogenase family.</text>
</comment>
<dbReference type="PANTHER" id="PTHR42789">
    <property type="entry name" value="D-ISOMER SPECIFIC 2-HYDROXYACID DEHYDROGENASE FAMILY PROTEIN (AFU_ORTHOLOGUE AFUA_6G10090)"/>
    <property type="match status" value="1"/>
</dbReference>
<dbReference type="PANTHER" id="PTHR42789:SF1">
    <property type="entry name" value="D-ISOMER SPECIFIC 2-HYDROXYACID DEHYDROGENASE FAMILY PROTEIN (AFU_ORTHOLOGUE AFUA_6G10090)"/>
    <property type="match status" value="1"/>
</dbReference>
<dbReference type="EMBL" id="LTBC01000007">
    <property type="protein sequence ID" value="KYH31856.1"/>
    <property type="molecule type" value="Genomic_DNA"/>
</dbReference>
<evidence type="ECO:0000256" key="2">
    <source>
        <dbReference type="ARBA" id="ARBA00023002"/>
    </source>
</evidence>
<dbReference type="PATRIC" id="fig|1122241.3.peg.2128"/>
<dbReference type="AlphaFoldDB" id="A0A151AW29"/>
<dbReference type="InterPro" id="IPR006139">
    <property type="entry name" value="D-isomer_2_OHA_DH_cat_dom"/>
</dbReference>
<dbReference type="GO" id="GO:0016618">
    <property type="term" value="F:hydroxypyruvate reductase [NAD(P)H] activity"/>
    <property type="evidence" value="ECO:0007669"/>
    <property type="project" value="UniProtKB-EC"/>
</dbReference>
<keyword evidence="3" id="KW-0520">NAD</keyword>
<organism evidence="7 8">
    <name type="scientific">Moorella mulderi DSM 14980</name>
    <dbReference type="NCBI Taxonomy" id="1122241"/>
    <lineage>
        <taxon>Bacteria</taxon>
        <taxon>Bacillati</taxon>
        <taxon>Bacillota</taxon>
        <taxon>Clostridia</taxon>
        <taxon>Neomoorellales</taxon>
        <taxon>Neomoorellaceae</taxon>
        <taxon>Neomoorella</taxon>
    </lineage>
</organism>
<dbReference type="PROSITE" id="PS00671">
    <property type="entry name" value="D_2_HYDROXYACID_DH_3"/>
    <property type="match status" value="1"/>
</dbReference>
<dbReference type="Proteomes" id="UP000075670">
    <property type="component" value="Unassembled WGS sequence"/>
</dbReference>